<feature type="compositionally biased region" description="Low complexity" evidence="2">
    <location>
        <begin position="606"/>
        <end position="619"/>
    </location>
</feature>
<keyword evidence="5" id="KW-1185">Reference proteome</keyword>
<name>A0A1L7XGB1_9HELO</name>
<dbReference type="EMBL" id="FJOG01000025">
    <property type="protein sequence ID" value="CZR63996.1"/>
    <property type="molecule type" value="Genomic_DNA"/>
</dbReference>
<evidence type="ECO:0000256" key="2">
    <source>
        <dbReference type="SAM" id="MobiDB-lite"/>
    </source>
</evidence>
<gene>
    <name evidence="4" type="ORF">PAC_13893</name>
</gene>
<dbReference type="GO" id="GO:0000981">
    <property type="term" value="F:DNA-binding transcription factor activity, RNA polymerase II-specific"/>
    <property type="evidence" value="ECO:0007669"/>
    <property type="project" value="InterPro"/>
</dbReference>
<dbReference type="Gene3D" id="4.10.240.10">
    <property type="entry name" value="Zn(2)-C6 fungal-type DNA-binding domain"/>
    <property type="match status" value="3"/>
</dbReference>
<feature type="domain" description="Zn(2)-C6 fungal-type" evidence="3">
    <location>
        <begin position="781"/>
        <end position="810"/>
    </location>
</feature>
<proteinExistence type="predicted"/>
<dbReference type="PROSITE" id="PS00463">
    <property type="entry name" value="ZN2_CY6_FUNGAL_1"/>
    <property type="match status" value="2"/>
</dbReference>
<dbReference type="CDD" id="cd00067">
    <property type="entry name" value="GAL4"/>
    <property type="match status" value="2"/>
</dbReference>
<dbReference type="SUPFAM" id="SSF57701">
    <property type="entry name" value="Zn2/Cys6 DNA-binding domain"/>
    <property type="match status" value="4"/>
</dbReference>
<dbReference type="PROSITE" id="PS50048">
    <property type="entry name" value="ZN2_CY6_FUNGAL_2"/>
    <property type="match status" value="3"/>
</dbReference>
<feature type="region of interest" description="Disordered" evidence="2">
    <location>
        <begin position="432"/>
        <end position="451"/>
    </location>
</feature>
<feature type="region of interest" description="Disordered" evidence="2">
    <location>
        <begin position="297"/>
        <end position="326"/>
    </location>
</feature>
<dbReference type="SMART" id="SM00066">
    <property type="entry name" value="GAL4"/>
    <property type="match status" value="4"/>
</dbReference>
<evidence type="ECO:0000259" key="3">
    <source>
        <dbReference type="PROSITE" id="PS50048"/>
    </source>
</evidence>
<accession>A0A1L7XGB1</accession>
<dbReference type="InterPro" id="IPR036864">
    <property type="entry name" value="Zn2-C6_fun-type_DNA-bd_sf"/>
</dbReference>
<protein>
    <recommendedName>
        <fullName evidence="3">Zn(2)-C6 fungal-type domain-containing protein</fullName>
    </recommendedName>
</protein>
<dbReference type="Proteomes" id="UP000184330">
    <property type="component" value="Unassembled WGS sequence"/>
</dbReference>
<feature type="region of interest" description="Disordered" evidence="2">
    <location>
        <begin position="605"/>
        <end position="648"/>
    </location>
</feature>
<feature type="domain" description="Zn(2)-C6 fungal-type" evidence="3">
    <location>
        <begin position="258"/>
        <end position="288"/>
    </location>
</feature>
<evidence type="ECO:0000313" key="5">
    <source>
        <dbReference type="Proteomes" id="UP000184330"/>
    </source>
</evidence>
<dbReference type="Pfam" id="PF00172">
    <property type="entry name" value="Zn_clus"/>
    <property type="match status" value="4"/>
</dbReference>
<keyword evidence="1" id="KW-0539">Nucleus</keyword>
<evidence type="ECO:0000313" key="4">
    <source>
        <dbReference type="EMBL" id="CZR63996.1"/>
    </source>
</evidence>
<dbReference type="OrthoDB" id="2740448at2759"/>
<dbReference type="InterPro" id="IPR001138">
    <property type="entry name" value="Zn2Cys6_DnaBD"/>
</dbReference>
<sequence length="904" mass="99458">MEVPQGYHSVLCTNCQKAKLQYRCLSWNPNNDHRFIPWSCDGCLPTIKEMRLDMGGKPVDMCEVCVASEAGAGILPTVPVYGISRAESTSDVSCTGCLELGAECEGLHIGSTRCMKCAQRGLDCDWQELNNTCGFCRTQHLRCVPQGDSCTNSTRFFKAMRESKQVQERLQSGSTCTVVKETVPDFPVKGPSDVKEATATLPAPATSPPKLSPVSTTSISRFDCSNCRQYGVVCNVGLHDSKCGRCEAQDITCDSRKTCGYCKTRRLRCSGQGNKCANCLRFGVECRLHEEQIQNIRMDVGNSGQTSRYTSVKDSSSANKPIAPPPQYNLSAARQLVETGVERTGCGNCLILGVSCSGLRTVASKCENCLAKDLNCDCKVKRRTCLYCRRRRLRCLGNLDSCGNCLRFGQECTQCPQPDRKPLDLEEIEKKRQHAEEKWQNAQNKRQYAPAQSPRDIVDGMSSTTSWQNCLSCKQDPLLRCDQDPSGCRNCKAKEETCQYPPLAIADELPETNTRYCTTCYRPKTRLTPGPLCHRCMKAAEAKATTVPEPCHACRIMNTKCDTNAESCAPCQKLNFKCLRGPSFSQRARYSTHCEPRSLLPAPLNPESSWSRYSPPSKSNTASSPVSPGPRWNNYSPPSELNGADSSASRSKFSDIAVRCNRGSTLGSAENTFKDLGTPPTRRNHPLIDLLGKCDHVEGTDSLCLCGRGRPETVMKSAADFMPPQPPSPLPLLTHVKTQDSVWQCKAGNDYCSDKVPCYVCRNPSTTAHLSRKKAQILPYCGSCRLLKVKCGGESPACARCKQKGLDCVYTIGPIIKLPKQGDVKQSAVDNCTIVEEQSKTKPAEQTPKSVAAHLPAEVEKAVAKAMEDLDMEEDWCMVTSDDVAAVTEEEVAEKTTGWGYKFW</sequence>
<feature type="domain" description="Zn(2)-C6 fungal-type" evidence="3">
    <location>
        <begin position="384"/>
        <end position="414"/>
    </location>
</feature>
<reference evidence="4 5" key="1">
    <citation type="submission" date="2016-03" db="EMBL/GenBank/DDBJ databases">
        <authorList>
            <person name="Ploux O."/>
        </authorList>
    </citation>
    <scope>NUCLEOTIDE SEQUENCE [LARGE SCALE GENOMIC DNA]</scope>
    <source>
        <strain evidence="4 5">UAMH 11012</strain>
    </source>
</reference>
<feature type="compositionally biased region" description="Polar residues" evidence="2">
    <location>
        <begin position="302"/>
        <end position="319"/>
    </location>
</feature>
<feature type="compositionally biased region" description="Polar residues" evidence="2">
    <location>
        <begin position="633"/>
        <end position="648"/>
    </location>
</feature>
<dbReference type="AlphaFoldDB" id="A0A1L7XGB1"/>
<organism evidence="4 5">
    <name type="scientific">Phialocephala subalpina</name>
    <dbReference type="NCBI Taxonomy" id="576137"/>
    <lineage>
        <taxon>Eukaryota</taxon>
        <taxon>Fungi</taxon>
        <taxon>Dikarya</taxon>
        <taxon>Ascomycota</taxon>
        <taxon>Pezizomycotina</taxon>
        <taxon>Leotiomycetes</taxon>
        <taxon>Helotiales</taxon>
        <taxon>Mollisiaceae</taxon>
        <taxon>Phialocephala</taxon>
        <taxon>Phialocephala fortinii species complex</taxon>
    </lineage>
</organism>
<evidence type="ECO:0000256" key="1">
    <source>
        <dbReference type="ARBA" id="ARBA00023242"/>
    </source>
</evidence>
<dbReference type="GO" id="GO:0008270">
    <property type="term" value="F:zinc ion binding"/>
    <property type="evidence" value="ECO:0007669"/>
    <property type="project" value="InterPro"/>
</dbReference>